<keyword evidence="9 16" id="KW-0067">ATP-binding</keyword>
<dbReference type="EC" id="5.6.2.3" evidence="15 16"/>
<evidence type="ECO:0000256" key="12">
    <source>
        <dbReference type="ARBA" id="ARBA00023235"/>
    </source>
</evidence>
<keyword evidence="7 16" id="KW-0347">Helicase</keyword>
<dbReference type="Proteomes" id="UP000239203">
    <property type="component" value="Unassembled WGS sequence"/>
</dbReference>
<dbReference type="GO" id="GO:0005524">
    <property type="term" value="F:ATP binding"/>
    <property type="evidence" value="ECO:0007669"/>
    <property type="project" value="UniProtKB-UniRule"/>
</dbReference>
<evidence type="ECO:0000313" key="20">
    <source>
        <dbReference type="Proteomes" id="UP000239203"/>
    </source>
</evidence>
<dbReference type="InterPro" id="IPR036185">
    <property type="entry name" value="DNA_heli_DnaB-like_N_sf"/>
</dbReference>
<keyword evidence="20" id="KW-1185">Reference proteome</keyword>
<keyword evidence="12" id="KW-0413">Isomerase</keyword>
<dbReference type="InterPro" id="IPR003593">
    <property type="entry name" value="AAA+_ATPase"/>
</dbReference>
<gene>
    <name evidence="19" type="ORF">CLV40_106270</name>
</gene>
<evidence type="ECO:0000256" key="9">
    <source>
        <dbReference type="ARBA" id="ARBA00022840"/>
    </source>
</evidence>
<organism evidence="19 20">
    <name type="scientific">Actinokineospora auranticolor</name>
    <dbReference type="NCBI Taxonomy" id="155976"/>
    <lineage>
        <taxon>Bacteria</taxon>
        <taxon>Bacillati</taxon>
        <taxon>Actinomycetota</taxon>
        <taxon>Actinomycetes</taxon>
        <taxon>Pseudonocardiales</taxon>
        <taxon>Pseudonocardiaceae</taxon>
        <taxon>Actinokineospora</taxon>
    </lineage>
</organism>
<dbReference type="GO" id="GO:0043139">
    <property type="term" value="F:5'-3' DNA helicase activity"/>
    <property type="evidence" value="ECO:0007669"/>
    <property type="project" value="UniProtKB-EC"/>
</dbReference>
<evidence type="ECO:0000256" key="1">
    <source>
        <dbReference type="ARBA" id="ARBA00008428"/>
    </source>
</evidence>
<dbReference type="SMART" id="SM00382">
    <property type="entry name" value="AAA"/>
    <property type="match status" value="1"/>
</dbReference>
<dbReference type="FunFam" id="3.40.50.300:FF:002029">
    <property type="entry name" value="Replicative DNA helicase"/>
    <property type="match status" value="1"/>
</dbReference>
<dbReference type="AlphaFoldDB" id="A0A2S6GS85"/>
<dbReference type="Gene3D" id="3.40.50.300">
    <property type="entry name" value="P-loop containing nucleotide triphosphate hydrolases"/>
    <property type="match status" value="1"/>
</dbReference>
<dbReference type="InterPro" id="IPR027417">
    <property type="entry name" value="P-loop_NTPase"/>
</dbReference>
<keyword evidence="10" id="KW-0651">Protein splicing</keyword>
<evidence type="ECO:0000256" key="6">
    <source>
        <dbReference type="ARBA" id="ARBA00022801"/>
    </source>
</evidence>
<evidence type="ECO:0000256" key="15">
    <source>
        <dbReference type="NCBIfam" id="TIGR00665"/>
    </source>
</evidence>
<dbReference type="Pfam" id="PF00772">
    <property type="entry name" value="DnaB"/>
    <property type="match status" value="1"/>
</dbReference>
<dbReference type="GO" id="GO:0016887">
    <property type="term" value="F:ATP hydrolysis activity"/>
    <property type="evidence" value="ECO:0007669"/>
    <property type="project" value="RHEA"/>
</dbReference>
<evidence type="ECO:0000256" key="3">
    <source>
        <dbReference type="ARBA" id="ARBA00022705"/>
    </source>
</evidence>
<evidence type="ECO:0000256" key="11">
    <source>
        <dbReference type="ARBA" id="ARBA00023125"/>
    </source>
</evidence>
<dbReference type="GO" id="GO:1990077">
    <property type="term" value="C:primosome complex"/>
    <property type="evidence" value="ECO:0007669"/>
    <property type="project" value="UniProtKB-UniRule"/>
</dbReference>
<dbReference type="EMBL" id="PTIX01000006">
    <property type="protein sequence ID" value="PPK68037.1"/>
    <property type="molecule type" value="Genomic_DNA"/>
</dbReference>
<comment type="function">
    <text evidence="13">The intein is an endonuclease.</text>
</comment>
<proteinExistence type="inferred from homology"/>
<dbReference type="InterPro" id="IPR016136">
    <property type="entry name" value="DNA_helicase_N/primase_C"/>
</dbReference>
<evidence type="ECO:0000256" key="14">
    <source>
        <dbReference type="ARBA" id="ARBA00048954"/>
    </source>
</evidence>
<keyword evidence="8" id="KW-0068">Autocatalytic cleavage</keyword>
<evidence type="ECO:0000313" key="19">
    <source>
        <dbReference type="EMBL" id="PPK68037.1"/>
    </source>
</evidence>
<evidence type="ECO:0000256" key="17">
    <source>
        <dbReference type="SAM" id="MobiDB-lite"/>
    </source>
</evidence>
<keyword evidence="5 16" id="KW-0547">Nucleotide-binding</keyword>
<dbReference type="PROSITE" id="PS51199">
    <property type="entry name" value="SF4_HELICASE"/>
    <property type="match status" value="1"/>
</dbReference>
<dbReference type="InterPro" id="IPR007694">
    <property type="entry name" value="DNA_helicase_DnaB-like_C"/>
</dbReference>
<evidence type="ECO:0000259" key="18">
    <source>
        <dbReference type="PROSITE" id="PS51199"/>
    </source>
</evidence>
<evidence type="ECO:0000256" key="7">
    <source>
        <dbReference type="ARBA" id="ARBA00022806"/>
    </source>
</evidence>
<evidence type="ECO:0000256" key="8">
    <source>
        <dbReference type="ARBA" id="ARBA00022813"/>
    </source>
</evidence>
<comment type="caution">
    <text evidence="19">The sequence shown here is derived from an EMBL/GenBank/DDBJ whole genome shotgun (WGS) entry which is preliminary data.</text>
</comment>
<dbReference type="PANTHER" id="PTHR30153">
    <property type="entry name" value="REPLICATIVE DNA HELICASE DNAB"/>
    <property type="match status" value="1"/>
</dbReference>
<dbReference type="CDD" id="cd00984">
    <property type="entry name" value="DnaB_C"/>
    <property type="match status" value="1"/>
</dbReference>
<keyword evidence="6 16" id="KW-0378">Hydrolase</keyword>
<name>A0A2S6GS85_9PSEU</name>
<comment type="function">
    <text evidence="16">The main replicative DNA helicase, it participates in initiation and elongation during chromosome replication. Travels ahead of the DNA replisome, separating dsDNA into templates for DNA synthesis. A processive ATP-dependent 5'-3' DNA helicase it has DNA-dependent ATPase activity.</text>
</comment>
<comment type="catalytic activity">
    <reaction evidence="14 16">
        <text>ATP + H2O = ADP + phosphate + H(+)</text>
        <dbReference type="Rhea" id="RHEA:13065"/>
        <dbReference type="ChEBI" id="CHEBI:15377"/>
        <dbReference type="ChEBI" id="CHEBI:15378"/>
        <dbReference type="ChEBI" id="CHEBI:30616"/>
        <dbReference type="ChEBI" id="CHEBI:43474"/>
        <dbReference type="ChEBI" id="CHEBI:456216"/>
        <dbReference type="EC" id="5.6.2.3"/>
    </reaction>
</comment>
<dbReference type="PANTHER" id="PTHR30153:SF2">
    <property type="entry name" value="REPLICATIVE DNA HELICASE"/>
    <property type="match status" value="1"/>
</dbReference>
<dbReference type="Pfam" id="PF03796">
    <property type="entry name" value="DnaB_C"/>
    <property type="match status" value="1"/>
</dbReference>
<evidence type="ECO:0000256" key="16">
    <source>
        <dbReference type="RuleBase" id="RU362085"/>
    </source>
</evidence>
<evidence type="ECO:0000256" key="10">
    <source>
        <dbReference type="ARBA" id="ARBA00023000"/>
    </source>
</evidence>
<feature type="region of interest" description="Disordered" evidence="17">
    <location>
        <begin position="1"/>
        <end position="24"/>
    </location>
</feature>
<keyword evidence="2 16" id="KW-0639">Primosome</keyword>
<dbReference type="GO" id="GO:0003677">
    <property type="term" value="F:DNA binding"/>
    <property type="evidence" value="ECO:0007669"/>
    <property type="project" value="UniProtKB-UniRule"/>
</dbReference>
<dbReference type="GO" id="GO:0005829">
    <property type="term" value="C:cytosol"/>
    <property type="evidence" value="ECO:0007669"/>
    <property type="project" value="TreeGrafter"/>
</dbReference>
<dbReference type="NCBIfam" id="TIGR00665">
    <property type="entry name" value="DnaB"/>
    <property type="match status" value="1"/>
</dbReference>
<dbReference type="SUPFAM" id="SSF48024">
    <property type="entry name" value="N-terminal domain of DnaB helicase"/>
    <property type="match status" value="1"/>
</dbReference>
<accession>A0A2S6GS85</accession>
<dbReference type="Gene3D" id="1.10.860.10">
    <property type="entry name" value="DNAb Helicase, Chain A"/>
    <property type="match status" value="1"/>
</dbReference>
<keyword evidence="11 16" id="KW-0238">DNA-binding</keyword>
<evidence type="ECO:0000256" key="4">
    <source>
        <dbReference type="ARBA" id="ARBA00022737"/>
    </source>
</evidence>
<sequence length="457" mass="50370">MALADDFSAPPEPGGGGQDRKPPQDIAAEQSVLGGMMLSKDAIADVIEALRPDDFYRPNHQTIYDCVLDLYGRGEPADPITVSAELERRGELRRIGGTNYLHTLLSTVPTAANAGYYAEIVAEKAILRRLVEAGTRIVQLGYQGAEGADVTEIVDRAQASIYEVTERSMSEDYVALEELLQPTMDEIDAIASRGGQSQGIPTGFADLDEITNGLHPGQMVIVAARPGVGKSTLGLDFARSCSIKHGMSSAIFSLEMSRVEIVMRLLSAEAKIRLGDMRGGRMSDDDWTRLARRMSEISEAPMFIDDSPNMTMMEIRAKARRLKQRHDLKLVVVDYLQLMTSGKRVESRQQEVSEFSRQLKLLAKEIEVPVIAISQLNRGPEQRTDKRPMLSDLRESGSLEQDADMVLLINRPDAWERDDPRAGEADLILAKHRAGPTATVVVAHQLHYSRFADLAQG</sequence>
<dbReference type="OrthoDB" id="9773982at2"/>
<comment type="similarity">
    <text evidence="1 16">Belongs to the helicase family. DnaB subfamily.</text>
</comment>
<dbReference type="GO" id="GO:0006269">
    <property type="term" value="P:DNA replication, synthesis of primer"/>
    <property type="evidence" value="ECO:0007669"/>
    <property type="project" value="UniProtKB-UniRule"/>
</dbReference>
<reference evidence="19 20" key="1">
    <citation type="submission" date="2018-02" db="EMBL/GenBank/DDBJ databases">
        <title>Genomic Encyclopedia of Archaeal and Bacterial Type Strains, Phase II (KMG-II): from individual species to whole genera.</title>
        <authorList>
            <person name="Goeker M."/>
        </authorList>
    </citation>
    <scope>NUCLEOTIDE SEQUENCE [LARGE SCALE GENOMIC DNA]</scope>
    <source>
        <strain evidence="19 20">YU 961-1</strain>
    </source>
</reference>
<dbReference type="InterPro" id="IPR007693">
    <property type="entry name" value="DNA_helicase_DnaB-like_N"/>
</dbReference>
<feature type="domain" description="SF4 helicase" evidence="18">
    <location>
        <begin position="193"/>
        <end position="457"/>
    </location>
</feature>
<dbReference type="SUPFAM" id="SSF52540">
    <property type="entry name" value="P-loop containing nucleoside triphosphate hydrolases"/>
    <property type="match status" value="1"/>
</dbReference>
<dbReference type="FunFam" id="1.10.860.10:FF:000001">
    <property type="entry name" value="Replicative DNA helicase"/>
    <property type="match status" value="1"/>
</dbReference>
<protein>
    <recommendedName>
        <fullName evidence="15 16">Replicative DNA helicase</fullName>
        <ecNumber evidence="15 16">5.6.2.3</ecNumber>
    </recommendedName>
</protein>
<evidence type="ECO:0000256" key="5">
    <source>
        <dbReference type="ARBA" id="ARBA00022741"/>
    </source>
</evidence>
<keyword evidence="4" id="KW-0677">Repeat</keyword>
<dbReference type="RefSeq" id="WP_104479306.1">
    <property type="nucleotide sequence ID" value="NZ_CP154825.1"/>
</dbReference>
<evidence type="ECO:0000256" key="2">
    <source>
        <dbReference type="ARBA" id="ARBA00022515"/>
    </source>
</evidence>
<keyword evidence="3 16" id="KW-0235">DNA replication</keyword>
<dbReference type="InterPro" id="IPR007692">
    <property type="entry name" value="DNA_helicase_DnaB"/>
</dbReference>
<evidence type="ECO:0000256" key="13">
    <source>
        <dbReference type="ARBA" id="ARBA00044940"/>
    </source>
</evidence>